<organism evidence="1 2">
    <name type="scientific">Solanum verrucosum</name>
    <dbReference type="NCBI Taxonomy" id="315347"/>
    <lineage>
        <taxon>Eukaryota</taxon>
        <taxon>Viridiplantae</taxon>
        <taxon>Streptophyta</taxon>
        <taxon>Embryophyta</taxon>
        <taxon>Tracheophyta</taxon>
        <taxon>Spermatophyta</taxon>
        <taxon>Magnoliopsida</taxon>
        <taxon>eudicotyledons</taxon>
        <taxon>Gunneridae</taxon>
        <taxon>Pentapetalae</taxon>
        <taxon>asterids</taxon>
        <taxon>lamiids</taxon>
        <taxon>Solanales</taxon>
        <taxon>Solanaceae</taxon>
        <taxon>Solanoideae</taxon>
        <taxon>Solaneae</taxon>
        <taxon>Solanum</taxon>
    </lineage>
</organism>
<dbReference type="Proteomes" id="UP001234989">
    <property type="component" value="Chromosome 1"/>
</dbReference>
<dbReference type="AlphaFoldDB" id="A0AAF0PRR7"/>
<dbReference type="EMBL" id="CP133612">
    <property type="protein sequence ID" value="WMV09541.1"/>
    <property type="molecule type" value="Genomic_DNA"/>
</dbReference>
<gene>
    <name evidence="1" type="ORF">MTR67_002926</name>
</gene>
<sequence>MVPIENLMFWYSYYATTSFSNAGPTVPSWPDFGLCKHGIIVLGSPASLVPEQVPSRVLRLERAPPIEPNIEFEHIQHQSDNLGPAKHPPRFVVTLLLYDTLARTFSFMDNMSQRQEATSSGGLSCSQSHGREFSGASDQLVQTSQGSHLGYSSYVNSSGSVESSQRILTLRMTCIPPLVWTGIDNHMLKGVVYFITTQRLVGKGCLSHLAYVCDTSADTYPLELVFMVREFSDVFSINLPGVPPDRKINLLIDVEPEM</sequence>
<evidence type="ECO:0000313" key="2">
    <source>
        <dbReference type="Proteomes" id="UP001234989"/>
    </source>
</evidence>
<keyword evidence="2" id="KW-1185">Reference proteome</keyword>
<protein>
    <submittedName>
        <fullName evidence="1">Uncharacterized protein</fullName>
    </submittedName>
</protein>
<name>A0AAF0PRR7_SOLVR</name>
<accession>A0AAF0PRR7</accession>
<proteinExistence type="predicted"/>
<evidence type="ECO:0000313" key="1">
    <source>
        <dbReference type="EMBL" id="WMV09541.1"/>
    </source>
</evidence>
<reference evidence="1" key="1">
    <citation type="submission" date="2023-08" db="EMBL/GenBank/DDBJ databases">
        <title>A de novo genome assembly of Solanum verrucosum Schlechtendal, a Mexican diploid species geographically isolated from the other diploid A-genome species in potato relatives.</title>
        <authorList>
            <person name="Hosaka K."/>
        </authorList>
    </citation>
    <scope>NUCLEOTIDE SEQUENCE</scope>
    <source>
        <tissue evidence="1">Young leaves</tissue>
    </source>
</reference>